<dbReference type="SUPFAM" id="SSF53697">
    <property type="entry name" value="SIS domain"/>
    <property type="match status" value="1"/>
</dbReference>
<reference evidence="1 2" key="1">
    <citation type="journal article" date="2021" name="Int. J. Syst. Evol. Microbiol.">
        <title>Clostridium zeae sp. nov., isolated from corn silage.</title>
        <authorList>
            <person name="Kobayashi H."/>
            <person name="Tanizawa Y."/>
            <person name="Yagura M."/>
            <person name="Sakamoto M."/>
            <person name="Ohkuma M."/>
            <person name="Tohno M."/>
        </authorList>
    </citation>
    <scope>NUCLEOTIDE SEQUENCE [LARGE SCALE GENOMIC DNA]</scope>
    <source>
        <strain evidence="1 2">CSC2</strain>
    </source>
</reference>
<dbReference type="RefSeq" id="WP_206868205.1">
    <property type="nucleotide sequence ID" value="NZ_BMBA01000001.1"/>
</dbReference>
<dbReference type="Gene3D" id="1.10.10.10">
    <property type="entry name" value="Winged helix-like DNA-binding domain superfamily/Winged helix DNA-binding domain"/>
    <property type="match status" value="1"/>
</dbReference>
<sequence length="247" mass="29091">MIIDKLNDVLNSNDHQSTTYIISLYVKKHIYEIYQMTIEEVASQSFVSKGQMSKYVKSLGFNSYGEFKTACLDYCESLTRRKVLFSKELSLIENSHIFTNNINKTVEFVSQNIDYSILEHIINDISRSQRLYIYAQGDARSLCNLIQIEFSTFYKEVLICDVDFLKEYNFKEDDLLIILSVNGQSFYYDKRIMRRIGNANVDRWLITCHQNIDFSKKLLTVPSNNQMYNEYALRHILDIIIARLRLE</sequence>
<keyword evidence="2" id="KW-1185">Reference proteome</keyword>
<dbReference type="Proteomes" id="UP000663802">
    <property type="component" value="Unassembled WGS sequence"/>
</dbReference>
<dbReference type="PANTHER" id="PTHR30514:SF1">
    <property type="entry name" value="HTH-TYPE TRANSCRIPTIONAL REGULATOR HEXR-RELATED"/>
    <property type="match status" value="1"/>
</dbReference>
<organism evidence="1 2">
    <name type="scientific">Clostridium zeae</name>
    <dbReference type="NCBI Taxonomy" id="2759022"/>
    <lineage>
        <taxon>Bacteria</taxon>
        <taxon>Bacillati</taxon>
        <taxon>Bacillota</taxon>
        <taxon>Clostridia</taxon>
        <taxon>Eubacteriales</taxon>
        <taxon>Clostridiaceae</taxon>
        <taxon>Clostridium</taxon>
    </lineage>
</organism>
<dbReference type="InterPro" id="IPR046348">
    <property type="entry name" value="SIS_dom_sf"/>
</dbReference>
<dbReference type="InterPro" id="IPR047640">
    <property type="entry name" value="RpiR-like"/>
</dbReference>
<gene>
    <name evidence="1" type="ORF">CSC2_07410</name>
</gene>
<dbReference type="EMBL" id="BMBA01000001">
    <property type="protein sequence ID" value="GFZ30215.1"/>
    <property type="molecule type" value="Genomic_DNA"/>
</dbReference>
<comment type="caution">
    <text evidence="1">The sequence shown here is derived from an EMBL/GenBank/DDBJ whole genome shotgun (WGS) entry which is preliminary data.</text>
</comment>
<dbReference type="InterPro" id="IPR036388">
    <property type="entry name" value="WH-like_DNA-bd_sf"/>
</dbReference>
<name>A0ABQ1E624_9CLOT</name>
<dbReference type="PANTHER" id="PTHR30514">
    <property type="entry name" value="GLUCOKINASE"/>
    <property type="match status" value="1"/>
</dbReference>
<proteinExistence type="predicted"/>
<accession>A0ABQ1E624</accession>
<evidence type="ECO:0000313" key="2">
    <source>
        <dbReference type="Proteomes" id="UP000663802"/>
    </source>
</evidence>
<dbReference type="Gene3D" id="3.40.50.10490">
    <property type="entry name" value="Glucose-6-phosphate isomerase like protein, domain 1"/>
    <property type="match status" value="1"/>
</dbReference>
<dbReference type="InterPro" id="IPR009057">
    <property type="entry name" value="Homeodomain-like_sf"/>
</dbReference>
<dbReference type="SUPFAM" id="SSF46689">
    <property type="entry name" value="Homeodomain-like"/>
    <property type="match status" value="1"/>
</dbReference>
<protein>
    <recommendedName>
        <fullName evidence="3">HTH rpiR-type domain-containing protein</fullName>
    </recommendedName>
</protein>
<evidence type="ECO:0008006" key="3">
    <source>
        <dbReference type="Google" id="ProtNLM"/>
    </source>
</evidence>
<evidence type="ECO:0000313" key="1">
    <source>
        <dbReference type="EMBL" id="GFZ30215.1"/>
    </source>
</evidence>